<gene>
    <name evidence="1" type="ORF">TM448A05873_0006</name>
</gene>
<protein>
    <submittedName>
        <fullName evidence="1">Uncharacterized protein</fullName>
    </submittedName>
</protein>
<organism evidence="1">
    <name type="scientific">viral metagenome</name>
    <dbReference type="NCBI Taxonomy" id="1070528"/>
    <lineage>
        <taxon>unclassified sequences</taxon>
        <taxon>metagenomes</taxon>
        <taxon>organismal metagenomes</taxon>
    </lineage>
</organism>
<evidence type="ECO:0000313" key="1">
    <source>
        <dbReference type="EMBL" id="QJA54801.1"/>
    </source>
</evidence>
<sequence length="60" mass="7026">MSKIIKHSLDWIRDWRTLSLYLHAKICGKCKRKYDCIQCPQALRINELIKRGGIPDKITG</sequence>
<proteinExistence type="predicted"/>
<dbReference type="AlphaFoldDB" id="A0A6H2A596"/>
<name>A0A6H2A596_9ZZZZ</name>
<reference evidence="1" key="1">
    <citation type="submission" date="2020-03" db="EMBL/GenBank/DDBJ databases">
        <title>The deep terrestrial virosphere.</title>
        <authorList>
            <person name="Holmfeldt K."/>
            <person name="Nilsson E."/>
            <person name="Simone D."/>
            <person name="Lopez-Fernandez M."/>
            <person name="Wu X."/>
            <person name="de Brujin I."/>
            <person name="Lundin D."/>
            <person name="Andersson A."/>
            <person name="Bertilsson S."/>
            <person name="Dopson M."/>
        </authorList>
    </citation>
    <scope>NUCLEOTIDE SEQUENCE</scope>
    <source>
        <strain evidence="1">TM448A05873</strain>
    </source>
</reference>
<dbReference type="EMBL" id="MT144539">
    <property type="protein sequence ID" value="QJA54801.1"/>
    <property type="molecule type" value="Genomic_DNA"/>
</dbReference>
<accession>A0A6H2A596</accession>